<dbReference type="Proteomes" id="UP000665561">
    <property type="component" value="Unassembled WGS sequence"/>
</dbReference>
<proteinExistence type="predicted"/>
<dbReference type="EMBL" id="JAAAMV010000011">
    <property type="protein sequence ID" value="NBD25249.1"/>
    <property type="molecule type" value="Genomic_DNA"/>
</dbReference>
<dbReference type="RefSeq" id="WP_161744064.1">
    <property type="nucleotide sequence ID" value="NZ_JAAAMV010000011.1"/>
</dbReference>
<accession>A0ABW9XRH1</accession>
<dbReference type="Gene3D" id="2.70.98.10">
    <property type="match status" value="1"/>
</dbReference>
<keyword evidence="2" id="KW-1185">Reference proteome</keyword>
<gene>
    <name evidence="1" type="ORF">GT019_15300</name>
</gene>
<protein>
    <recommendedName>
        <fullName evidence="3">Aldose 1-epimerase</fullName>
    </recommendedName>
</protein>
<organism evidence="1 2">
    <name type="scientific">Paenibacillus glycinis</name>
    <dbReference type="NCBI Taxonomy" id="2697035"/>
    <lineage>
        <taxon>Bacteria</taxon>
        <taxon>Bacillati</taxon>
        <taxon>Bacillota</taxon>
        <taxon>Bacilli</taxon>
        <taxon>Bacillales</taxon>
        <taxon>Paenibacillaceae</taxon>
        <taxon>Paenibacillus</taxon>
    </lineage>
</organism>
<evidence type="ECO:0008006" key="3">
    <source>
        <dbReference type="Google" id="ProtNLM"/>
    </source>
</evidence>
<evidence type="ECO:0000313" key="2">
    <source>
        <dbReference type="Proteomes" id="UP000665561"/>
    </source>
</evidence>
<reference evidence="1 2" key="1">
    <citation type="submission" date="2020-01" db="EMBL/GenBank/DDBJ databases">
        <title>Paenibacillus soybeanensis sp. nov. isolated from the nodules of soybean (Glycine max(L.) Merr).</title>
        <authorList>
            <person name="Wang H."/>
        </authorList>
    </citation>
    <scope>NUCLEOTIDE SEQUENCE [LARGE SCALE GENOMIC DNA]</scope>
    <source>
        <strain evidence="1 2">T1</strain>
    </source>
</reference>
<name>A0ABW9XRH1_9BACL</name>
<comment type="caution">
    <text evidence="1">The sequence shown here is derived from an EMBL/GenBank/DDBJ whole genome shotgun (WGS) entry which is preliminary data.</text>
</comment>
<sequence length="293" mass="32463">MMEDIVLRSGRLAVAVKHPSEVGGARFDRTGFVTGVTLDDAHAFCAYELPGIWDPTKGAGLCGEFDNQMKLGYDEAKPGEWFPKLGVGLLRRESEAPYQFMKAYEVRPYRIDVEQADAGSVTFAVHPDECLGYAVRYRKSLTVEHHALRVDYELVNTGARPIETNEYAHNFVCLDGKTVGPDYALAFAGERSSEFKVHVGDIRAEADRLEWGSVPERDFYARLHPGGEGAPMPSGWTLTHRPSGLRMSEACGFGVELIAVWGMAHNVSPEMFAPVRIAPGETLAWSRTYRFGD</sequence>
<evidence type="ECO:0000313" key="1">
    <source>
        <dbReference type="EMBL" id="NBD25249.1"/>
    </source>
</evidence>
<dbReference type="InterPro" id="IPR014718">
    <property type="entry name" value="GH-type_carb-bd"/>
</dbReference>